<sequence>MEDLTNTSTDAFAERIFSSVLGAMDCLTIALGDRLGLYDALAEHGPLTAEELSRHAEIDARYAREWLEQQAVAGLVDVARPADSGESRQYGVNDAQRAVLCDRSLESYLTPLTQVLAAAGAQLDALETAYRTGGGVGWASYGPRMRRGQADANRALFLTSLPEVWLPAVPALHERLTEGTRVADVGCGDGWSSIGIASGYPASTVDGFDLDPDSVAAAHVNAADHGVADRTTFRCVDAATVDDAHGYGLVTAFECVHDMPDPVSVLATMRSMAEPDGWVVVVDERVPETFTGSGDPVEQLMYGYSVLVCLPDGMSHQPTRATGTVMRPEVLRAYAQEAGFADIEVLPIENEVFRAYRLLTPAH</sequence>
<dbReference type="Pfam" id="PF13847">
    <property type="entry name" value="Methyltransf_31"/>
    <property type="match status" value="1"/>
</dbReference>
<proteinExistence type="predicted"/>
<dbReference type="InterPro" id="IPR036390">
    <property type="entry name" value="WH_DNA-bd_sf"/>
</dbReference>
<protein>
    <submittedName>
        <fullName evidence="3">Methyltransferase domain-containing protein</fullName>
    </submittedName>
</protein>
<dbReference type="EMBL" id="VDFQ02000005">
    <property type="protein sequence ID" value="KAA1420654.1"/>
    <property type="molecule type" value="Genomic_DNA"/>
</dbReference>
<organism evidence="3 4">
    <name type="scientific">Mumia zhuanghuii</name>
    <dbReference type="NCBI Taxonomy" id="2585211"/>
    <lineage>
        <taxon>Bacteria</taxon>
        <taxon>Bacillati</taxon>
        <taxon>Actinomycetota</taxon>
        <taxon>Actinomycetes</taxon>
        <taxon>Propionibacteriales</taxon>
        <taxon>Nocardioidaceae</taxon>
        <taxon>Mumia</taxon>
    </lineage>
</organism>
<dbReference type="SUPFAM" id="SSF46785">
    <property type="entry name" value="Winged helix' DNA-binding domain"/>
    <property type="match status" value="1"/>
</dbReference>
<comment type="caution">
    <text evidence="3">The sequence shown here is derived from an EMBL/GenBank/DDBJ whole genome shotgun (WGS) entry which is preliminary data.</text>
</comment>
<dbReference type="GO" id="GO:0008168">
    <property type="term" value="F:methyltransferase activity"/>
    <property type="evidence" value="ECO:0007669"/>
    <property type="project" value="UniProtKB-KW"/>
</dbReference>
<keyword evidence="3" id="KW-0489">Methyltransferase</keyword>
<dbReference type="Proteomes" id="UP000307768">
    <property type="component" value="Unassembled WGS sequence"/>
</dbReference>
<dbReference type="InterPro" id="IPR029063">
    <property type="entry name" value="SAM-dependent_MTases_sf"/>
</dbReference>
<dbReference type="InterPro" id="IPR053173">
    <property type="entry name" value="SAM-binding_MTase"/>
</dbReference>
<accession>A0A5Q6RRM0</accession>
<evidence type="ECO:0000259" key="2">
    <source>
        <dbReference type="Pfam" id="PF21320"/>
    </source>
</evidence>
<dbReference type="InterPro" id="IPR025714">
    <property type="entry name" value="Methyltranfer_dom"/>
</dbReference>
<evidence type="ECO:0000313" key="4">
    <source>
        <dbReference type="Proteomes" id="UP000307768"/>
    </source>
</evidence>
<dbReference type="InterPro" id="IPR036388">
    <property type="entry name" value="WH-like_DNA-bd_sf"/>
</dbReference>
<dbReference type="Gene3D" id="1.10.10.10">
    <property type="entry name" value="Winged helix-like DNA-binding domain superfamily/Winged helix DNA-binding domain"/>
    <property type="match status" value="1"/>
</dbReference>
<dbReference type="InterPro" id="IPR048711">
    <property type="entry name" value="WHD_Rv2258c"/>
</dbReference>
<evidence type="ECO:0000313" key="3">
    <source>
        <dbReference type="EMBL" id="KAA1420654.1"/>
    </source>
</evidence>
<dbReference type="RefSeq" id="WP_149770823.1">
    <property type="nucleotide sequence ID" value="NZ_VDFQ02000005.1"/>
</dbReference>
<dbReference type="OrthoDB" id="9801363at2"/>
<dbReference type="Pfam" id="PF21320">
    <property type="entry name" value="WHD_Rv2258c"/>
    <property type="match status" value="1"/>
</dbReference>
<feature type="domain" description="Methyltransferase" evidence="1">
    <location>
        <begin position="177"/>
        <end position="285"/>
    </location>
</feature>
<evidence type="ECO:0000259" key="1">
    <source>
        <dbReference type="Pfam" id="PF13847"/>
    </source>
</evidence>
<dbReference type="PANTHER" id="PTHR45128">
    <property type="entry name" value="METHYLTRANSFERASE TYPE 11"/>
    <property type="match status" value="1"/>
</dbReference>
<dbReference type="CDD" id="cd02440">
    <property type="entry name" value="AdoMet_MTases"/>
    <property type="match status" value="1"/>
</dbReference>
<dbReference type="GO" id="GO:0032259">
    <property type="term" value="P:methylation"/>
    <property type="evidence" value="ECO:0007669"/>
    <property type="project" value="UniProtKB-KW"/>
</dbReference>
<name>A0A5Q6RRM0_9ACTN</name>
<dbReference type="SUPFAM" id="SSF53335">
    <property type="entry name" value="S-adenosyl-L-methionine-dependent methyltransferases"/>
    <property type="match status" value="1"/>
</dbReference>
<keyword evidence="3" id="KW-0808">Transferase</keyword>
<dbReference type="AlphaFoldDB" id="A0A5Q6RRM0"/>
<gene>
    <name evidence="3" type="ORF">FE697_017055</name>
</gene>
<feature type="domain" description="S-adenosylmethionine-dependent methyltransferase Rv2258c-like winged HTH" evidence="2">
    <location>
        <begin position="26"/>
        <end position="79"/>
    </location>
</feature>
<reference evidence="3 4" key="1">
    <citation type="submission" date="2019-09" db="EMBL/GenBank/DDBJ databases">
        <title>Mumia zhuanghuii sp. nov. isolated from the intestinal contents of plateau pika (Ochotona curzoniae) in the Qinghai-Tibet plateau of China.</title>
        <authorList>
            <person name="Tian Z."/>
        </authorList>
    </citation>
    <scope>NUCLEOTIDE SEQUENCE [LARGE SCALE GENOMIC DNA]</scope>
    <source>
        <strain evidence="4">350</strain>
    </source>
</reference>
<dbReference type="Gene3D" id="3.40.50.150">
    <property type="entry name" value="Vaccinia Virus protein VP39"/>
    <property type="match status" value="1"/>
</dbReference>